<name>A0ABZ1GPD0_9ACTN</name>
<dbReference type="EMBL" id="CP109134">
    <property type="protein sequence ID" value="WSD08041.1"/>
    <property type="molecule type" value="Genomic_DNA"/>
</dbReference>
<reference evidence="2 3" key="1">
    <citation type="submission" date="2022-10" db="EMBL/GenBank/DDBJ databases">
        <title>The complete genomes of actinobacterial strains from the NBC collection.</title>
        <authorList>
            <person name="Joergensen T.S."/>
            <person name="Alvarez Arevalo M."/>
            <person name="Sterndorff E.B."/>
            <person name="Faurdal D."/>
            <person name="Vuksanovic O."/>
            <person name="Mourched A.-S."/>
            <person name="Charusanti P."/>
            <person name="Shaw S."/>
            <person name="Blin K."/>
            <person name="Weber T."/>
        </authorList>
    </citation>
    <scope>NUCLEOTIDE SEQUENCE [LARGE SCALE GENOMIC DNA]</scope>
    <source>
        <strain evidence="2 3">NBC 01753</strain>
    </source>
</reference>
<protein>
    <recommendedName>
        <fullName evidence="4">TetR family transcriptional regulator</fullName>
    </recommendedName>
</protein>
<organism evidence="2 3">
    <name type="scientific">Streptomyces hirsutus</name>
    <dbReference type="NCBI Taxonomy" id="35620"/>
    <lineage>
        <taxon>Bacteria</taxon>
        <taxon>Bacillati</taxon>
        <taxon>Actinomycetota</taxon>
        <taxon>Actinomycetes</taxon>
        <taxon>Kitasatosporales</taxon>
        <taxon>Streptomycetaceae</taxon>
        <taxon>Streptomyces</taxon>
    </lineage>
</organism>
<feature type="region of interest" description="Disordered" evidence="1">
    <location>
        <begin position="1"/>
        <end position="29"/>
    </location>
</feature>
<sequence length="66" mass="6803">MPYGTSGGPARPALTDSGRAKRKAPERGSGLLLDTARTMLVAAGEAEERRALRISRSTASGSSMVA</sequence>
<evidence type="ECO:0000256" key="1">
    <source>
        <dbReference type="SAM" id="MobiDB-lite"/>
    </source>
</evidence>
<dbReference type="Proteomes" id="UP001335325">
    <property type="component" value="Chromosome"/>
</dbReference>
<keyword evidence="3" id="KW-1185">Reference proteome</keyword>
<evidence type="ECO:0000313" key="2">
    <source>
        <dbReference type="EMBL" id="WSD08041.1"/>
    </source>
</evidence>
<evidence type="ECO:0000313" key="3">
    <source>
        <dbReference type="Proteomes" id="UP001335325"/>
    </source>
</evidence>
<accession>A0ABZ1GPD0</accession>
<gene>
    <name evidence="2" type="ORF">OIE73_21390</name>
</gene>
<dbReference type="GeneID" id="91545179"/>
<feature type="compositionally biased region" description="Polar residues" evidence="1">
    <location>
        <begin position="55"/>
        <end position="66"/>
    </location>
</feature>
<proteinExistence type="predicted"/>
<feature type="region of interest" description="Disordered" evidence="1">
    <location>
        <begin position="47"/>
        <end position="66"/>
    </location>
</feature>
<dbReference type="RefSeq" id="WP_326754012.1">
    <property type="nucleotide sequence ID" value="NZ_CP109134.1"/>
</dbReference>
<evidence type="ECO:0008006" key="4">
    <source>
        <dbReference type="Google" id="ProtNLM"/>
    </source>
</evidence>